<proteinExistence type="predicted"/>
<comment type="caution">
    <text evidence="1">The sequence shown here is derived from an EMBL/GenBank/DDBJ whole genome shotgun (WGS) entry which is preliminary data.</text>
</comment>
<dbReference type="EMBL" id="BAABRN010000010">
    <property type="protein sequence ID" value="GAA5501547.1"/>
    <property type="molecule type" value="Genomic_DNA"/>
</dbReference>
<accession>A0ABP9VCW0</accession>
<evidence type="ECO:0000313" key="1">
    <source>
        <dbReference type="EMBL" id="GAA5501547.1"/>
    </source>
</evidence>
<sequence>MSLRPFAPLIHPFGVKVMGMIQTTRGTRFDPQICSRDYLCF</sequence>
<keyword evidence="2" id="KW-1185">Reference proteome</keyword>
<protein>
    <submittedName>
        <fullName evidence="1">Uncharacterized protein</fullName>
    </submittedName>
</protein>
<name>A0ABP9VCW0_9DEIO</name>
<gene>
    <name evidence="1" type="ORF">Dxin01_01279</name>
</gene>
<reference evidence="1 2" key="1">
    <citation type="submission" date="2024-02" db="EMBL/GenBank/DDBJ databases">
        <title>Deinococcus xinjiangensis NBRC 107630.</title>
        <authorList>
            <person name="Ichikawa N."/>
            <person name="Katano-Makiyama Y."/>
            <person name="Hidaka K."/>
        </authorList>
    </citation>
    <scope>NUCLEOTIDE SEQUENCE [LARGE SCALE GENOMIC DNA]</scope>
    <source>
        <strain evidence="1 2">NBRC 107630</strain>
    </source>
</reference>
<evidence type="ECO:0000313" key="2">
    <source>
        <dbReference type="Proteomes" id="UP001458946"/>
    </source>
</evidence>
<organism evidence="1 2">
    <name type="scientific">Deinococcus xinjiangensis</name>
    <dbReference type="NCBI Taxonomy" id="457454"/>
    <lineage>
        <taxon>Bacteria</taxon>
        <taxon>Thermotogati</taxon>
        <taxon>Deinococcota</taxon>
        <taxon>Deinococci</taxon>
        <taxon>Deinococcales</taxon>
        <taxon>Deinococcaceae</taxon>
        <taxon>Deinococcus</taxon>
    </lineage>
</organism>
<dbReference type="Proteomes" id="UP001458946">
    <property type="component" value="Unassembled WGS sequence"/>
</dbReference>